<dbReference type="KEGG" id="dvn:HQ394_02890"/>
<evidence type="ECO:0000313" key="10">
    <source>
        <dbReference type="EMBL" id="QNT68501.1"/>
    </source>
</evidence>
<dbReference type="InterPro" id="IPR041122">
    <property type="entry name" value="RecJ_OB"/>
</dbReference>
<reference evidence="10 11" key="1">
    <citation type="submission" date="2020-05" db="EMBL/GenBank/DDBJ databases">
        <title>Complete closed genome sequence of Defluviicoccus vanus.</title>
        <authorList>
            <person name="Bessarab I."/>
            <person name="Arumugam K."/>
            <person name="Maszenan A.M."/>
            <person name="Seviour R.J."/>
            <person name="Williams R.B."/>
        </authorList>
    </citation>
    <scope>NUCLEOTIDE SEQUENCE [LARGE SCALE GENOMIC DNA]</scope>
    <source>
        <strain evidence="10 11">Ben 114</strain>
    </source>
</reference>
<keyword evidence="4" id="KW-0378">Hydrolase</keyword>
<evidence type="ECO:0000259" key="9">
    <source>
        <dbReference type="Pfam" id="PF17768"/>
    </source>
</evidence>
<comment type="similarity">
    <text evidence="1">Belongs to the RecJ family.</text>
</comment>
<feature type="compositionally biased region" description="Low complexity" evidence="6">
    <location>
        <begin position="587"/>
        <end position="608"/>
    </location>
</feature>
<dbReference type="GO" id="GO:0008409">
    <property type="term" value="F:5'-3' exonuclease activity"/>
    <property type="evidence" value="ECO:0007669"/>
    <property type="project" value="InterPro"/>
</dbReference>
<name>A0A7H1MYG5_9PROT</name>
<dbReference type="GO" id="GO:0003676">
    <property type="term" value="F:nucleic acid binding"/>
    <property type="evidence" value="ECO:0007669"/>
    <property type="project" value="InterPro"/>
</dbReference>
<proteinExistence type="inferred from homology"/>
<keyword evidence="11" id="KW-1185">Reference proteome</keyword>
<evidence type="ECO:0000256" key="5">
    <source>
        <dbReference type="ARBA" id="ARBA00022839"/>
    </source>
</evidence>
<dbReference type="RefSeq" id="WP_190261939.1">
    <property type="nucleotide sequence ID" value="NZ_CP053923.1"/>
</dbReference>
<dbReference type="Gene3D" id="3.90.1640.30">
    <property type="match status" value="1"/>
</dbReference>
<gene>
    <name evidence="10" type="primary">recJ</name>
    <name evidence="10" type="ORF">HQ394_02890</name>
</gene>
<evidence type="ECO:0000259" key="7">
    <source>
        <dbReference type="Pfam" id="PF01368"/>
    </source>
</evidence>
<feature type="domain" description="DHHA1" evidence="8">
    <location>
        <begin position="379"/>
        <end position="482"/>
    </location>
</feature>
<keyword evidence="5 10" id="KW-0269">Exonuclease</keyword>
<dbReference type="InterPro" id="IPR004610">
    <property type="entry name" value="RecJ"/>
</dbReference>
<dbReference type="PANTHER" id="PTHR30255">
    <property type="entry name" value="SINGLE-STRANDED-DNA-SPECIFIC EXONUCLEASE RECJ"/>
    <property type="match status" value="1"/>
</dbReference>
<dbReference type="PANTHER" id="PTHR30255:SF2">
    <property type="entry name" value="SINGLE-STRANDED-DNA-SPECIFIC EXONUCLEASE RECJ"/>
    <property type="match status" value="1"/>
</dbReference>
<sequence length="627" mass="64841">MQAAAGHETAATAPTFLGVERSLTGRRWIGHDADDDAIDNLARAHGLPEVICRLLAVRNIGIAEAKHFLKPTLRHLLPDPSRLQAMAMAADRLAAAVMRGERVVVFADYDVDGATSAALLLRFLAAAGLVATHYVPDRIGEGYGPNAPALLRLRADGASVVVTVDCGSTAGEALTAAAAAGLEVIVVDHHQCADVLPPARAIVNPNRPDDDSGQGHLAAVGVAFLLTVATNRALRTAGWYARRREPDLRQWLDLVALGTVCDMVPLRGLNRAFVRQGLVVMAGGSNAGVQAIAASAGMTEGISAADLGFVLGPRINAGGRVGEADLGTRLLATDDPALARTLAARLEAHNRDRQQVERRVLEQAIAQVIDGSADKGPLIWAADEGWHPGVVGIVASRLVERFHKPAIVGAASRGGAGDGGGNDAKVVASARSVPGIDFGAAIKAAMAAGLLLKGGGHPMAGGLTVAATRMDDLIAFLTQHIESQRGGIAHQRPLHLEVALSLAAVAPPLLQTLADLAPFGSGNPEPVFGFCAVQLQRATPVGTDHLRCQLNDGRGGSAVAMAFRAAGSPLGQALRGLAGSSVHIAGRLRPGRNGRPPSSSSRTLPSPTEAGDSVGRSLSRQPLPARW</sequence>
<dbReference type="GO" id="GO:0006281">
    <property type="term" value="P:DNA repair"/>
    <property type="evidence" value="ECO:0007669"/>
    <property type="project" value="InterPro"/>
</dbReference>
<evidence type="ECO:0000259" key="8">
    <source>
        <dbReference type="Pfam" id="PF02272"/>
    </source>
</evidence>
<dbReference type="InterPro" id="IPR051673">
    <property type="entry name" value="SSDNA_exonuclease_RecJ"/>
</dbReference>
<evidence type="ECO:0000313" key="11">
    <source>
        <dbReference type="Proteomes" id="UP000516369"/>
    </source>
</evidence>
<evidence type="ECO:0000256" key="6">
    <source>
        <dbReference type="SAM" id="MobiDB-lite"/>
    </source>
</evidence>
<dbReference type="AlphaFoldDB" id="A0A7H1MYG5"/>
<protein>
    <recommendedName>
        <fullName evidence="2">Single-stranded-DNA-specific exonuclease RecJ</fullName>
    </recommendedName>
</protein>
<dbReference type="NCBIfam" id="TIGR00644">
    <property type="entry name" value="recJ"/>
    <property type="match status" value="1"/>
</dbReference>
<feature type="domain" description="RecJ OB" evidence="9">
    <location>
        <begin position="498"/>
        <end position="588"/>
    </location>
</feature>
<dbReference type="InterPro" id="IPR001667">
    <property type="entry name" value="DDH_dom"/>
</dbReference>
<dbReference type="GO" id="GO:0006310">
    <property type="term" value="P:DNA recombination"/>
    <property type="evidence" value="ECO:0007669"/>
    <property type="project" value="InterPro"/>
</dbReference>
<evidence type="ECO:0000256" key="1">
    <source>
        <dbReference type="ARBA" id="ARBA00005915"/>
    </source>
</evidence>
<feature type="region of interest" description="Disordered" evidence="6">
    <location>
        <begin position="585"/>
        <end position="627"/>
    </location>
</feature>
<evidence type="ECO:0000256" key="3">
    <source>
        <dbReference type="ARBA" id="ARBA00022722"/>
    </source>
</evidence>
<dbReference type="Pfam" id="PF01368">
    <property type="entry name" value="DHH"/>
    <property type="match status" value="1"/>
</dbReference>
<feature type="domain" description="DDH" evidence="7">
    <location>
        <begin position="102"/>
        <end position="259"/>
    </location>
</feature>
<dbReference type="Proteomes" id="UP000516369">
    <property type="component" value="Chromosome"/>
</dbReference>
<evidence type="ECO:0000256" key="4">
    <source>
        <dbReference type="ARBA" id="ARBA00022801"/>
    </source>
</evidence>
<dbReference type="SUPFAM" id="SSF64182">
    <property type="entry name" value="DHH phosphoesterases"/>
    <property type="match status" value="1"/>
</dbReference>
<dbReference type="Gene3D" id="3.10.310.30">
    <property type="match status" value="1"/>
</dbReference>
<dbReference type="InterPro" id="IPR003156">
    <property type="entry name" value="DHHA1_dom"/>
</dbReference>
<accession>A0A7H1MYG5</accession>
<dbReference type="Pfam" id="PF17768">
    <property type="entry name" value="RecJ_OB"/>
    <property type="match status" value="1"/>
</dbReference>
<organism evidence="10 11">
    <name type="scientific">Defluviicoccus vanus</name>
    <dbReference type="NCBI Taxonomy" id="111831"/>
    <lineage>
        <taxon>Bacteria</taxon>
        <taxon>Pseudomonadati</taxon>
        <taxon>Pseudomonadota</taxon>
        <taxon>Alphaproteobacteria</taxon>
        <taxon>Rhodospirillales</taxon>
        <taxon>Rhodospirillaceae</taxon>
        <taxon>Defluviicoccus</taxon>
    </lineage>
</organism>
<dbReference type="EMBL" id="CP053923">
    <property type="protein sequence ID" value="QNT68501.1"/>
    <property type="molecule type" value="Genomic_DNA"/>
</dbReference>
<dbReference type="InterPro" id="IPR038763">
    <property type="entry name" value="DHH_sf"/>
</dbReference>
<keyword evidence="3" id="KW-0540">Nuclease</keyword>
<evidence type="ECO:0000256" key="2">
    <source>
        <dbReference type="ARBA" id="ARBA00019841"/>
    </source>
</evidence>
<dbReference type="Pfam" id="PF02272">
    <property type="entry name" value="DHHA1"/>
    <property type="match status" value="1"/>
</dbReference>